<organism evidence="2 3">
    <name type="scientific">Gemmobacter lutimaris</name>
    <dbReference type="NCBI Taxonomy" id="2306023"/>
    <lineage>
        <taxon>Bacteria</taxon>
        <taxon>Pseudomonadati</taxon>
        <taxon>Pseudomonadota</taxon>
        <taxon>Alphaproteobacteria</taxon>
        <taxon>Rhodobacterales</taxon>
        <taxon>Paracoccaceae</taxon>
        <taxon>Gemmobacter</taxon>
    </lineage>
</organism>
<dbReference type="AlphaFoldDB" id="A0A398BQT0"/>
<dbReference type="Proteomes" id="UP000266649">
    <property type="component" value="Unassembled WGS sequence"/>
</dbReference>
<dbReference type="EMBL" id="QXXQ01000007">
    <property type="protein sequence ID" value="RID91271.1"/>
    <property type="molecule type" value="Genomic_DNA"/>
</dbReference>
<evidence type="ECO:0000256" key="1">
    <source>
        <dbReference type="SAM" id="Phobius"/>
    </source>
</evidence>
<accession>A0A398BQT0</accession>
<proteinExistence type="predicted"/>
<gene>
    <name evidence="2" type="ORF">D2N39_13540</name>
</gene>
<name>A0A398BQT0_9RHOB</name>
<sequence>MTLKLWLLALLVGIVAVIWLSQRRRRGTYRPLTPGEEPKAPYRKPELGTEAIDHASFAAAMARNDALTRRADRIQRRMLRRARQTD</sequence>
<protein>
    <submittedName>
        <fullName evidence="2">Uncharacterized protein</fullName>
    </submittedName>
</protein>
<evidence type="ECO:0000313" key="2">
    <source>
        <dbReference type="EMBL" id="RID91271.1"/>
    </source>
</evidence>
<keyword evidence="1" id="KW-0812">Transmembrane</keyword>
<comment type="caution">
    <text evidence="2">The sequence shown here is derived from an EMBL/GenBank/DDBJ whole genome shotgun (WGS) entry which is preliminary data.</text>
</comment>
<keyword evidence="1" id="KW-0472">Membrane</keyword>
<keyword evidence="1" id="KW-1133">Transmembrane helix</keyword>
<reference evidence="2 3" key="1">
    <citation type="submission" date="2018-09" db="EMBL/GenBank/DDBJ databases">
        <title>Gemmobacter lutimaris sp. nov., a marine bacterium isolated from tidal flat.</title>
        <authorList>
            <person name="Lee D.W."/>
            <person name="Yoo Y."/>
            <person name="Kim J.-J."/>
            <person name="Kim B.S."/>
        </authorList>
    </citation>
    <scope>NUCLEOTIDE SEQUENCE [LARGE SCALE GENOMIC DNA]</scope>
    <source>
        <strain evidence="2 3">YJ-T1-11</strain>
    </source>
</reference>
<keyword evidence="3" id="KW-1185">Reference proteome</keyword>
<evidence type="ECO:0000313" key="3">
    <source>
        <dbReference type="Proteomes" id="UP000266649"/>
    </source>
</evidence>
<feature type="transmembrane region" description="Helical" evidence="1">
    <location>
        <begin position="6"/>
        <end position="22"/>
    </location>
</feature>
<dbReference type="RefSeq" id="WP_147373492.1">
    <property type="nucleotide sequence ID" value="NZ_QXXQ01000007.1"/>
</dbReference>